<accession>A0A8S5TXU7</accession>
<organism evidence="1">
    <name type="scientific">Siphoviridae sp. ctgyi6</name>
    <dbReference type="NCBI Taxonomy" id="2825610"/>
    <lineage>
        <taxon>Viruses</taxon>
        <taxon>Duplodnaviria</taxon>
        <taxon>Heunggongvirae</taxon>
        <taxon>Uroviricota</taxon>
        <taxon>Caudoviricetes</taxon>
    </lineage>
</organism>
<sequence length="34" mass="4188">MRRYNLHRKCEDITGYMPSVTVICDYHKTRRSRT</sequence>
<proteinExistence type="predicted"/>
<reference evidence="1" key="1">
    <citation type="journal article" date="2021" name="Proc. Natl. Acad. Sci. U.S.A.">
        <title>A Catalog of Tens of Thousands of Viruses from Human Metagenomes Reveals Hidden Associations with Chronic Diseases.</title>
        <authorList>
            <person name="Tisza M.J."/>
            <person name="Buck C.B."/>
        </authorList>
    </citation>
    <scope>NUCLEOTIDE SEQUENCE</scope>
    <source>
        <strain evidence="1">Ctgyi6</strain>
    </source>
</reference>
<keyword evidence="1" id="KW-0862">Zinc</keyword>
<evidence type="ECO:0000313" key="1">
    <source>
        <dbReference type="EMBL" id="DAF87038.1"/>
    </source>
</evidence>
<protein>
    <submittedName>
        <fullName evidence="1">SAP30 SAP30 zinc-finger</fullName>
    </submittedName>
</protein>
<dbReference type="GO" id="GO:0008270">
    <property type="term" value="F:zinc ion binding"/>
    <property type="evidence" value="ECO:0007669"/>
    <property type="project" value="UniProtKB-KW"/>
</dbReference>
<name>A0A8S5TXU7_9CAUD</name>
<keyword evidence="1" id="KW-0479">Metal-binding</keyword>
<dbReference type="EMBL" id="BK015957">
    <property type="protein sequence ID" value="DAF87038.1"/>
    <property type="molecule type" value="Genomic_DNA"/>
</dbReference>
<keyword evidence="1" id="KW-0863">Zinc-finger</keyword>